<reference evidence="1" key="1">
    <citation type="submission" date="2022-10" db="EMBL/GenBank/DDBJ databases">
        <title>Culturing micro-colonial fungi from biological soil crusts in the Mojave desert and describing Neophaeococcomyces mojavensis, and introducing the new genera and species Taxawa tesnikishii.</title>
        <authorList>
            <person name="Kurbessoian T."/>
            <person name="Stajich J.E."/>
        </authorList>
    </citation>
    <scope>NUCLEOTIDE SEQUENCE</scope>
    <source>
        <strain evidence="1">JES_115</strain>
    </source>
</reference>
<sequence length="1023" mass="113535">MSSGKSLKDTVKALNTALSVCSAPQPLPDELLHTIEGFLERYPNIDEHDSQRLQDELRTLYTKHVANVPERRGFFISILKHIRPGITGDTRLAEWWDTIIKPTIDSVGHRRDEIDDARDFLLSILVFDADEDKKGEKALVSARFTKRLLDAYLARTKIPATEGELPSPEDEYIAHELESVLIAFGRRMPKELLHALDDLFVTRENRAQALGLLSAYVRVQPARLYLVAETPLIDHLEQCLLIDTSATVVELALTVLIMFLPHITSSLVARLPRLFLIYSRILCWDKLEISDHISRSASISSEAKNENSQDGAIANTTSAWAKLEQSFDNAESTTPGLIHFFTFLYGLYPLNFMSYVRKPRKFLKSVDFPGAADLELDQDIIRNRTEPFRQVHLLHPNFFQTTVEDELAENRWLKSDPADVVTECMGLCIAVSATLDDPGPPPSTKLPDIPEALVRTEDIPGDSLLTDGENTLTNEITSPTELQSNVSWRNTQSTAVASPTTTWYEATPVQRKGSAPAHSHPGSKSSKTASPAIGPRDVAQDSPTLPPQGKRVEPEVKQLVMHRKASGPLRKASSASATSTSRLESFAQALSQGNLSPPPTSPSLQDRNSASLQREIMLLRNDLNFERYLKQQHLSHIGQLQRKHIKEATVEAETQNLLNTNRTLKAKLAKANELYVQLKKETAMSKNQSKKWEGELTTKVRAYREEQKQWHSEEDSLRLELQRAQRDCEHLRRLVVESEARELNSQQRLRSLQLDMEELEALRQDADQLQAKLLQQMIDSALAASHAKLQQLKKTHQRLLDKYTDLEMRLAELEAEREADAGPRFPGTSTSISGNSGSNFHDIGQLRDVGSLSSFSRKNSLSTSSIGGYISRFPRPAAMSDLSGGEGGEGEDSIHSFSPYTSPSVGPSSSFPASRPQVRRYESLPHRSNTGDLSPTQQGGSVEYGESGSLSQHNPSFGSAGFAAESVASGRMSAMSGESKPKPAVRAYGRGGAARKTKDKDKDKKEESKPSKSGGFRGLRGIM</sequence>
<protein>
    <submittedName>
        <fullName evidence="1">Uncharacterized protein</fullName>
    </submittedName>
</protein>
<dbReference type="Proteomes" id="UP001172680">
    <property type="component" value="Unassembled WGS sequence"/>
</dbReference>
<keyword evidence="2" id="KW-1185">Reference proteome</keyword>
<evidence type="ECO:0000313" key="1">
    <source>
        <dbReference type="EMBL" id="KAJ9644701.1"/>
    </source>
</evidence>
<proteinExistence type="predicted"/>
<name>A0ACC2ZAI0_9PEZI</name>
<evidence type="ECO:0000313" key="2">
    <source>
        <dbReference type="Proteomes" id="UP001172680"/>
    </source>
</evidence>
<gene>
    <name evidence="1" type="ORF">H2199_003664</name>
</gene>
<comment type="caution">
    <text evidence="1">The sequence shown here is derived from an EMBL/GenBank/DDBJ whole genome shotgun (WGS) entry which is preliminary data.</text>
</comment>
<organism evidence="1 2">
    <name type="scientific">Coniosporium tulheliwenetii</name>
    <dbReference type="NCBI Taxonomy" id="3383036"/>
    <lineage>
        <taxon>Eukaryota</taxon>
        <taxon>Fungi</taxon>
        <taxon>Dikarya</taxon>
        <taxon>Ascomycota</taxon>
        <taxon>Pezizomycotina</taxon>
        <taxon>Dothideomycetes</taxon>
        <taxon>Dothideomycetes incertae sedis</taxon>
        <taxon>Coniosporium</taxon>
    </lineage>
</organism>
<dbReference type="EMBL" id="JAPDRP010000009">
    <property type="protein sequence ID" value="KAJ9644701.1"/>
    <property type="molecule type" value="Genomic_DNA"/>
</dbReference>
<accession>A0ACC2ZAI0</accession>